<feature type="transmembrane region" description="Helical" evidence="1">
    <location>
        <begin position="269"/>
        <end position="286"/>
    </location>
</feature>
<accession>A0A087BAV5</accession>
<gene>
    <name evidence="3" type="ORF">BMAGN_0103</name>
</gene>
<evidence type="ECO:0000259" key="2">
    <source>
        <dbReference type="SMART" id="SM00014"/>
    </source>
</evidence>
<comment type="caution">
    <text evidence="3">The sequence shown here is derived from an EMBL/GenBank/DDBJ whole genome shotgun (WGS) entry which is preliminary data.</text>
</comment>
<sequence>MVVITHVIVWSRRFPCVSVLAIVPHSFARRRKVVAMSDEQTPQPQWHLVPEHMATPARVPQPQPVATPRDPQAPEDLASQLVQVDPLLNRPRRSSMVLCIVFGVLFLALGGLAYWLGVHTVLGQSYEDQVITSYASRMPAFLSSTAFPFSNSLVVIITSLVMGALALVVALVRKRWWLAVQLAGFIVVAFIASRVLKPVLPRPFLIHVESSTTNSAPSGHVMMAAIASVALLCAVPRVWRAACALIGVLFTLSVGFSVVTMRWHRPIDVVMAVFITSGLVLLMLACTARSGMDRPGKRVPSASVQIVASALIALGVCAYAYATYVIWEISLGLSAVAAWTARGADDSATALIVGTVCVVFGLVLSLRQLTASPLSKMGLIGTPPTPPKRRS</sequence>
<feature type="transmembrane region" description="Helical" evidence="1">
    <location>
        <begin position="176"/>
        <end position="196"/>
    </location>
</feature>
<evidence type="ECO:0000313" key="4">
    <source>
        <dbReference type="Proteomes" id="UP000029052"/>
    </source>
</evidence>
<dbReference type="STRING" id="1692.BMAGN_0103"/>
<dbReference type="SMART" id="SM00014">
    <property type="entry name" value="acidPPc"/>
    <property type="match status" value="1"/>
</dbReference>
<dbReference type="eggNOG" id="COG0671">
    <property type="taxonomic scope" value="Bacteria"/>
</dbReference>
<feature type="transmembrane region" description="Helical" evidence="1">
    <location>
        <begin position="242"/>
        <end position="263"/>
    </location>
</feature>
<keyword evidence="1" id="KW-0472">Membrane</keyword>
<evidence type="ECO:0000256" key="1">
    <source>
        <dbReference type="SAM" id="Phobius"/>
    </source>
</evidence>
<feature type="transmembrane region" description="Helical" evidence="1">
    <location>
        <begin position="146"/>
        <end position="169"/>
    </location>
</feature>
<feature type="transmembrane region" description="Helical" evidence="1">
    <location>
        <begin position="306"/>
        <end position="327"/>
    </location>
</feature>
<keyword evidence="4" id="KW-1185">Reference proteome</keyword>
<feature type="transmembrane region" description="Helical" evidence="1">
    <location>
        <begin position="347"/>
        <end position="366"/>
    </location>
</feature>
<dbReference type="Gene3D" id="1.20.144.10">
    <property type="entry name" value="Phosphatidic acid phosphatase type 2/haloperoxidase"/>
    <property type="match status" value="1"/>
</dbReference>
<dbReference type="Proteomes" id="UP000029052">
    <property type="component" value="Unassembled WGS sequence"/>
</dbReference>
<keyword evidence="1" id="KW-0812">Transmembrane</keyword>
<dbReference type="EMBL" id="JGZB01000004">
    <property type="protein sequence ID" value="KFI68155.1"/>
    <property type="molecule type" value="Genomic_DNA"/>
</dbReference>
<name>A0A087BAV5_9BIFI</name>
<dbReference type="InterPro" id="IPR036938">
    <property type="entry name" value="PAP2/HPO_sf"/>
</dbReference>
<proteinExistence type="predicted"/>
<feature type="transmembrane region" description="Helical" evidence="1">
    <location>
        <begin position="96"/>
        <end position="116"/>
    </location>
</feature>
<feature type="transmembrane region" description="Helical" evidence="1">
    <location>
        <begin position="216"/>
        <end position="235"/>
    </location>
</feature>
<evidence type="ECO:0000313" key="3">
    <source>
        <dbReference type="EMBL" id="KFI68155.1"/>
    </source>
</evidence>
<dbReference type="InterPro" id="IPR000326">
    <property type="entry name" value="PAP2/HPO"/>
</dbReference>
<feature type="domain" description="Phosphatidic acid phosphatase type 2/haloperoxidase" evidence="2">
    <location>
        <begin position="180"/>
        <end position="284"/>
    </location>
</feature>
<dbReference type="AlphaFoldDB" id="A0A087BAV5"/>
<organism evidence="3 4">
    <name type="scientific">Bifidobacterium magnum</name>
    <dbReference type="NCBI Taxonomy" id="1692"/>
    <lineage>
        <taxon>Bacteria</taxon>
        <taxon>Bacillati</taxon>
        <taxon>Actinomycetota</taxon>
        <taxon>Actinomycetes</taxon>
        <taxon>Bifidobacteriales</taxon>
        <taxon>Bifidobacteriaceae</taxon>
        <taxon>Bifidobacterium</taxon>
    </lineage>
</organism>
<dbReference type="SUPFAM" id="SSF48317">
    <property type="entry name" value="Acid phosphatase/Vanadium-dependent haloperoxidase"/>
    <property type="match status" value="1"/>
</dbReference>
<protein>
    <submittedName>
        <fullName evidence="3">Phosphatase</fullName>
    </submittedName>
</protein>
<keyword evidence="1" id="KW-1133">Transmembrane helix</keyword>
<reference evidence="3 4" key="1">
    <citation type="submission" date="2014-03" db="EMBL/GenBank/DDBJ databases">
        <title>Genomics of Bifidobacteria.</title>
        <authorList>
            <person name="Ventura M."/>
            <person name="Milani C."/>
            <person name="Lugli G.A."/>
        </authorList>
    </citation>
    <scope>NUCLEOTIDE SEQUENCE [LARGE SCALE GENOMIC DNA]</scope>
    <source>
        <strain evidence="3 4">LMG 11591</strain>
    </source>
</reference>
<dbReference type="Pfam" id="PF01569">
    <property type="entry name" value="PAP2"/>
    <property type="match status" value="1"/>
</dbReference>